<dbReference type="EMBL" id="JANPWZ010001814">
    <property type="protein sequence ID" value="KAJ3563036.1"/>
    <property type="molecule type" value="Genomic_DNA"/>
</dbReference>
<keyword evidence="4" id="KW-1185">Reference proteome</keyword>
<dbReference type="InterPro" id="IPR001810">
    <property type="entry name" value="F-box_dom"/>
</dbReference>
<dbReference type="Pfam" id="PF12937">
    <property type="entry name" value="F-box-like"/>
    <property type="match status" value="1"/>
</dbReference>
<protein>
    <recommendedName>
        <fullName evidence="2">F-box domain-containing protein</fullName>
    </recommendedName>
</protein>
<name>A0A9W8N8X4_9PEZI</name>
<evidence type="ECO:0000313" key="3">
    <source>
        <dbReference type="EMBL" id="KAJ3563036.1"/>
    </source>
</evidence>
<comment type="caution">
    <text evidence="3">The sequence shown here is derived from an EMBL/GenBank/DDBJ whole genome shotgun (WGS) entry which is preliminary data.</text>
</comment>
<reference evidence="3" key="1">
    <citation type="submission" date="2022-07" db="EMBL/GenBank/DDBJ databases">
        <title>Genome Sequence of Xylaria arbuscula.</title>
        <authorList>
            <person name="Buettner E."/>
        </authorList>
    </citation>
    <scope>NUCLEOTIDE SEQUENCE</scope>
    <source>
        <strain evidence="3">VT107</strain>
    </source>
</reference>
<evidence type="ECO:0000313" key="4">
    <source>
        <dbReference type="Proteomes" id="UP001148614"/>
    </source>
</evidence>
<dbReference type="Proteomes" id="UP001148614">
    <property type="component" value="Unassembled WGS sequence"/>
</dbReference>
<evidence type="ECO:0000259" key="2">
    <source>
        <dbReference type="Pfam" id="PF12937"/>
    </source>
</evidence>
<accession>A0A9W8N8X4</accession>
<feature type="domain" description="F-box" evidence="2">
    <location>
        <begin position="14"/>
        <end position="57"/>
    </location>
</feature>
<feature type="compositionally biased region" description="Polar residues" evidence="1">
    <location>
        <begin position="393"/>
        <end position="404"/>
    </location>
</feature>
<feature type="region of interest" description="Disordered" evidence="1">
    <location>
        <begin position="379"/>
        <end position="404"/>
    </location>
</feature>
<organism evidence="3 4">
    <name type="scientific">Xylaria arbuscula</name>
    <dbReference type="NCBI Taxonomy" id="114810"/>
    <lineage>
        <taxon>Eukaryota</taxon>
        <taxon>Fungi</taxon>
        <taxon>Dikarya</taxon>
        <taxon>Ascomycota</taxon>
        <taxon>Pezizomycotina</taxon>
        <taxon>Sordariomycetes</taxon>
        <taxon>Xylariomycetidae</taxon>
        <taxon>Xylariales</taxon>
        <taxon>Xylariaceae</taxon>
        <taxon>Xylaria</taxon>
    </lineage>
</organism>
<gene>
    <name evidence="3" type="ORF">NPX13_g8341</name>
</gene>
<proteinExistence type="predicted"/>
<dbReference type="AlphaFoldDB" id="A0A9W8N8X4"/>
<sequence length="418" mass="47612">MELSAEPSVTQILPEILLEVFDLLITPESTTDLVSCILCCQSWKSLAESVLYRHVVLDHRRLALFVENRTRCQVKSLTVKMEVAYFSGMDPAQLDNIYNTAQSYKESLQKLAGFMKEIESASLSLSATLISNRRADVTAEIAALVDGLPKSCTGLEINLWLFRSGDRIPGRPEMRPHLCDSIRAILPQLNHLRLRLPTICDSIVANKPSQELCYQSIRAPLLETCLISLSLTQPLKPLWESVPEVCRHGFKPSDRRGLLGPPLVHMEKALREFSHLNSKNLKRMWTIETRMIEYRGKQCREWIRRDFLSNASYFIRAWEWMMVSPWVMQVPSLQNPEVAEDIVVQERAQMEPIAEGGTWFVTHGGAHIPAKNAQAAHWRSPASGYRGDEQSEKSQISDGRTPNVTMPRIAGELMRWFW</sequence>
<evidence type="ECO:0000256" key="1">
    <source>
        <dbReference type="SAM" id="MobiDB-lite"/>
    </source>
</evidence>